<organism evidence="2 3">
    <name type="scientific">Hyaloscypha bicolor E</name>
    <dbReference type="NCBI Taxonomy" id="1095630"/>
    <lineage>
        <taxon>Eukaryota</taxon>
        <taxon>Fungi</taxon>
        <taxon>Dikarya</taxon>
        <taxon>Ascomycota</taxon>
        <taxon>Pezizomycotina</taxon>
        <taxon>Leotiomycetes</taxon>
        <taxon>Helotiales</taxon>
        <taxon>Hyaloscyphaceae</taxon>
        <taxon>Hyaloscypha</taxon>
        <taxon>Hyaloscypha bicolor</taxon>
    </lineage>
</organism>
<evidence type="ECO:0000256" key="1">
    <source>
        <dbReference type="SAM" id="MobiDB-lite"/>
    </source>
</evidence>
<dbReference type="RefSeq" id="XP_024744507.1">
    <property type="nucleotide sequence ID" value="XM_024879007.1"/>
</dbReference>
<proteinExistence type="predicted"/>
<feature type="region of interest" description="Disordered" evidence="1">
    <location>
        <begin position="233"/>
        <end position="270"/>
    </location>
</feature>
<evidence type="ECO:0000313" key="3">
    <source>
        <dbReference type="Proteomes" id="UP000235371"/>
    </source>
</evidence>
<protein>
    <submittedName>
        <fullName evidence="2">Uncharacterized protein</fullName>
    </submittedName>
</protein>
<gene>
    <name evidence="2" type="ORF">K444DRAFT_606517</name>
</gene>
<feature type="compositionally biased region" description="Low complexity" evidence="1">
    <location>
        <begin position="331"/>
        <end position="343"/>
    </location>
</feature>
<feature type="region of interest" description="Disordered" evidence="1">
    <location>
        <begin position="114"/>
        <end position="138"/>
    </location>
</feature>
<accession>A0A2J6TX61</accession>
<keyword evidence="3" id="KW-1185">Reference proteome</keyword>
<reference evidence="2 3" key="1">
    <citation type="submission" date="2016-04" db="EMBL/GenBank/DDBJ databases">
        <title>A degradative enzymes factory behind the ericoid mycorrhizal symbiosis.</title>
        <authorList>
            <consortium name="DOE Joint Genome Institute"/>
            <person name="Martino E."/>
            <person name="Morin E."/>
            <person name="Grelet G."/>
            <person name="Kuo A."/>
            <person name="Kohler A."/>
            <person name="Daghino S."/>
            <person name="Barry K."/>
            <person name="Choi C."/>
            <person name="Cichocki N."/>
            <person name="Clum A."/>
            <person name="Copeland A."/>
            <person name="Hainaut M."/>
            <person name="Haridas S."/>
            <person name="Labutti K."/>
            <person name="Lindquist E."/>
            <person name="Lipzen A."/>
            <person name="Khouja H.-R."/>
            <person name="Murat C."/>
            <person name="Ohm R."/>
            <person name="Olson A."/>
            <person name="Spatafora J."/>
            <person name="Veneault-Fourrey C."/>
            <person name="Henrissat B."/>
            <person name="Grigoriev I."/>
            <person name="Martin F."/>
            <person name="Perotto S."/>
        </authorList>
    </citation>
    <scope>NUCLEOTIDE SEQUENCE [LARGE SCALE GENOMIC DNA]</scope>
    <source>
        <strain evidence="2 3">E</strain>
    </source>
</reference>
<dbReference type="GeneID" id="36587084"/>
<dbReference type="EMBL" id="KZ613740">
    <property type="protein sequence ID" value="PMD67603.1"/>
    <property type="molecule type" value="Genomic_DNA"/>
</dbReference>
<feature type="compositionally biased region" description="Polar residues" evidence="1">
    <location>
        <begin position="402"/>
        <end position="411"/>
    </location>
</feature>
<feature type="region of interest" description="Disordered" evidence="1">
    <location>
        <begin position="326"/>
        <end position="411"/>
    </location>
</feature>
<dbReference type="AlphaFoldDB" id="A0A2J6TX61"/>
<dbReference type="OrthoDB" id="3463188at2759"/>
<sequence length="411" mass="44992">MAYLFRAPCEIDGCDADVARLADMQRHVKEHHKSPLVCPAASCSWRGVKRKGRLESHLLKAHADIHMGVELIVPNDFGTNSPEPSPFLLAQVAQPQSPVAGAIITSKDKDFYEAESEYSNHGDSSEPTQSLISSPVSRSVSARGDRVVLTGRVSRSAAESIPSSSNLGKIADLFSEQDIKLPPVSDKLPSFGAAPRDSAYPAEECLRTQRGPLPILESMRMLRSCFRTPEGAIPTHWDSGSHERTQAARDSSPQERQPRGQEDVDFDAPRTHMTERMIQGDGGDGFSLPSLVNNMAVYSELFNGSEEEFIGKVFEENADLTSRFPATLTDSQGQGSNNSNQSNPTPPRSLPQPKDGSQGTGTSNKRKRGEDDEGESNHPNKPRKYGRHVGCEPYEQEHQRGRSSVSKNNQS</sequence>
<dbReference type="Proteomes" id="UP000235371">
    <property type="component" value="Unassembled WGS sequence"/>
</dbReference>
<evidence type="ECO:0000313" key="2">
    <source>
        <dbReference type="EMBL" id="PMD67603.1"/>
    </source>
</evidence>
<name>A0A2J6TX61_9HELO</name>
<dbReference type="InParanoid" id="A0A2J6TX61"/>
<feature type="compositionally biased region" description="Basic and acidic residues" evidence="1">
    <location>
        <begin position="239"/>
        <end position="270"/>
    </location>
</feature>
<feature type="compositionally biased region" description="Basic and acidic residues" evidence="1">
    <location>
        <begin position="114"/>
        <end position="124"/>
    </location>
</feature>